<organism evidence="1 2">
    <name type="scientific">Saccharomyces cerevisiae (strain AWRI1631)</name>
    <name type="common">Baker's yeast</name>
    <dbReference type="NCBI Taxonomy" id="545124"/>
    <lineage>
        <taxon>Eukaryota</taxon>
        <taxon>Fungi</taxon>
        <taxon>Dikarya</taxon>
        <taxon>Ascomycota</taxon>
        <taxon>Saccharomycotina</taxon>
        <taxon>Saccharomycetes</taxon>
        <taxon>Saccharomycetales</taxon>
        <taxon>Saccharomycetaceae</taxon>
        <taxon>Saccharomyces</taxon>
    </lineage>
</organism>
<accession>B5VR44</accession>
<dbReference type="AlphaFoldDB" id="B5VR44"/>
<evidence type="ECO:0000313" key="2">
    <source>
        <dbReference type="Proteomes" id="UP000008988"/>
    </source>
</evidence>
<comment type="caution">
    <text evidence="1">The sequence shown here is derived from an EMBL/GenBank/DDBJ whole genome shotgun (WGS) entry which is preliminary data.</text>
</comment>
<dbReference type="EMBL" id="ABSV01002039">
    <property type="protein sequence ID" value="EDZ69604.1"/>
    <property type="molecule type" value="Genomic_DNA"/>
</dbReference>
<name>B5VR44_YEAS6</name>
<dbReference type="Proteomes" id="UP000008988">
    <property type="component" value="Unassembled WGS sequence"/>
</dbReference>
<evidence type="ECO:0000313" key="1">
    <source>
        <dbReference type="EMBL" id="EDZ69604.1"/>
    </source>
</evidence>
<proteinExistence type="predicted"/>
<gene>
    <name evidence="1" type="ORF">AWRI1631_143240</name>
</gene>
<sequence>MIIAATVWETKVAITRITRPKINTIMKIGSCSTCALINCAIVDNKPDELTALPRVVPPMAKTTIVHMKLLKSSEVRRPVPKKTTIGIIDMIPISPKIPEIWFERHQRTIVIMQTKVTNHCFRVNGSRDGCNCKIFTFGSGGKVMINSTQIAMTQIKHTGSAIINHSAQDGERVHYTNRKNVLRRSDGRRHTTDIGGKSDTKN</sequence>
<protein>
    <submittedName>
        <fullName evidence="1">Uncharacterized protein</fullName>
    </submittedName>
</protein>
<reference evidence="1 2" key="1">
    <citation type="journal article" date="2008" name="FEMS Yeast Res.">
        <title>Comparative genome analysis of a Saccharomyces cerevisiae wine strain.</title>
        <authorList>
            <person name="Borneman A.R."/>
            <person name="Forgan A.H."/>
            <person name="Pretorius I.S."/>
            <person name="Chambers P.J."/>
        </authorList>
    </citation>
    <scope>NUCLEOTIDE SEQUENCE [LARGE SCALE GENOMIC DNA]</scope>
    <source>
        <strain evidence="1 2">AWRI1631</strain>
    </source>
</reference>